<dbReference type="SUPFAM" id="SSF56784">
    <property type="entry name" value="HAD-like"/>
    <property type="match status" value="1"/>
</dbReference>
<keyword evidence="10" id="KW-0862">Zinc</keyword>
<keyword evidence="12" id="KW-1185">Reference proteome</keyword>
<dbReference type="InterPro" id="IPR004446">
    <property type="entry name" value="Heptose_bisP_phosphatase"/>
</dbReference>
<evidence type="ECO:0000256" key="10">
    <source>
        <dbReference type="PIRSR" id="PIRSR004682-4"/>
    </source>
</evidence>
<feature type="binding site" evidence="10">
    <location>
        <position position="134"/>
    </location>
    <ligand>
        <name>Mg(2+)</name>
        <dbReference type="ChEBI" id="CHEBI:18420"/>
    </ligand>
</feature>
<dbReference type="EMBL" id="CP031417">
    <property type="protein sequence ID" value="AXK81312.1"/>
    <property type="molecule type" value="Genomic_DNA"/>
</dbReference>
<evidence type="ECO:0000256" key="9">
    <source>
        <dbReference type="PIRSR" id="PIRSR004682-3"/>
    </source>
</evidence>
<name>A0A345ZWL5_9HYPH</name>
<organism evidence="11 12">
    <name type="scientific">Pseudolabrys taiwanensis</name>
    <dbReference type="NCBI Taxonomy" id="331696"/>
    <lineage>
        <taxon>Bacteria</taxon>
        <taxon>Pseudomonadati</taxon>
        <taxon>Pseudomonadota</taxon>
        <taxon>Alphaproteobacteria</taxon>
        <taxon>Hyphomicrobiales</taxon>
        <taxon>Xanthobacteraceae</taxon>
        <taxon>Pseudolabrys</taxon>
    </lineage>
</organism>
<dbReference type="Pfam" id="PF13242">
    <property type="entry name" value="Hydrolase_like"/>
    <property type="match status" value="1"/>
</dbReference>
<dbReference type="InterPro" id="IPR006543">
    <property type="entry name" value="Histidinol-phos"/>
</dbReference>
<sequence>MMRPAAFLDRDGVLNVDHGYAHRPEQLDWVAGAPEAVRLLNEAGYYVIVVTNQSGVARGYYDEGAILRFHAYMQERLGEHGARIDAFYYCPHHPRGSVKEFAVDCACRKPLPGLLAQAVGDWPVDLSRSFMIGDRDSDIAAAAAFNIPGIKFDANTQSLPALVRQEIAARDR</sequence>
<dbReference type="AlphaFoldDB" id="A0A345ZWL5"/>
<feature type="binding site" evidence="10">
    <location>
        <position position="105"/>
    </location>
    <ligand>
        <name>Zn(2+)</name>
        <dbReference type="ChEBI" id="CHEBI:29105"/>
    </ligand>
</feature>
<evidence type="ECO:0000256" key="1">
    <source>
        <dbReference type="ARBA" id="ARBA00004496"/>
    </source>
</evidence>
<keyword evidence="2 7" id="KW-0963">Cytoplasm</keyword>
<dbReference type="NCBIfam" id="TIGR01662">
    <property type="entry name" value="HAD-SF-IIIA"/>
    <property type="match status" value="1"/>
</dbReference>
<feature type="site" description="Stabilizes the phosphoryl group" evidence="9">
    <location>
        <position position="109"/>
    </location>
</feature>
<dbReference type="OrthoDB" id="9814110at2"/>
<evidence type="ECO:0000256" key="5">
    <source>
        <dbReference type="ARBA" id="ARBA00023277"/>
    </source>
</evidence>
<evidence type="ECO:0000313" key="11">
    <source>
        <dbReference type="EMBL" id="AXK81312.1"/>
    </source>
</evidence>
<accession>A0A345ZWL5</accession>
<dbReference type="CDD" id="cd07503">
    <property type="entry name" value="HAD_HisB-N"/>
    <property type="match status" value="1"/>
</dbReference>
<dbReference type="PIRSF" id="PIRSF004682">
    <property type="entry name" value="GmhB"/>
    <property type="match status" value="1"/>
</dbReference>
<keyword evidence="4 7" id="KW-0378">Hydrolase</keyword>
<comment type="cofactor">
    <cofactor evidence="10">
        <name>Zn(2+)</name>
        <dbReference type="ChEBI" id="CHEBI:29105"/>
    </cofactor>
</comment>
<dbReference type="KEGG" id="ptaw:DW352_12805"/>
<dbReference type="Gene3D" id="3.40.50.1000">
    <property type="entry name" value="HAD superfamily/HAD-like"/>
    <property type="match status" value="1"/>
</dbReference>
<dbReference type="Proteomes" id="UP000254889">
    <property type="component" value="Chromosome"/>
</dbReference>
<evidence type="ECO:0000313" key="12">
    <source>
        <dbReference type="Proteomes" id="UP000254889"/>
    </source>
</evidence>
<dbReference type="InterPro" id="IPR006549">
    <property type="entry name" value="HAD-SF_hydro_IIIA"/>
</dbReference>
<feature type="binding site" evidence="10">
    <location>
        <position position="11"/>
    </location>
    <ligand>
        <name>Mg(2+)</name>
        <dbReference type="ChEBI" id="CHEBI:18420"/>
    </ligand>
</feature>
<dbReference type="GO" id="GO:0016791">
    <property type="term" value="F:phosphatase activity"/>
    <property type="evidence" value="ECO:0007669"/>
    <property type="project" value="InterPro"/>
</dbReference>
<dbReference type="PANTHER" id="PTHR42891:SF1">
    <property type="entry name" value="D-GLYCERO-BETA-D-MANNO-HEPTOSE-1,7-BISPHOSPHATE 7-PHOSPHATASE"/>
    <property type="match status" value="1"/>
</dbReference>
<dbReference type="NCBIfam" id="TIGR00213">
    <property type="entry name" value="GmhB_yaeD"/>
    <property type="match status" value="1"/>
</dbReference>
<protein>
    <recommendedName>
        <fullName evidence="6 7">D,D-heptose 1,7-bisphosphate phosphatase</fullName>
        <ecNumber evidence="7">3.1.3.-</ecNumber>
    </recommendedName>
</protein>
<keyword evidence="5 7" id="KW-0119">Carbohydrate metabolism</keyword>
<feature type="binding site" evidence="10">
    <location>
        <position position="9"/>
    </location>
    <ligand>
        <name>Mg(2+)</name>
        <dbReference type="ChEBI" id="CHEBI:18420"/>
    </ligand>
</feature>
<dbReference type="InterPro" id="IPR036412">
    <property type="entry name" value="HAD-like_sf"/>
</dbReference>
<reference evidence="11 12" key="1">
    <citation type="submission" date="2018-07" db="EMBL/GenBank/DDBJ databases">
        <authorList>
            <person name="Quirk P.G."/>
            <person name="Krulwich T.A."/>
        </authorList>
    </citation>
    <scope>NUCLEOTIDE SEQUENCE [LARGE SCALE GENOMIC DNA]</scope>
    <source>
        <strain evidence="11 12">CC-BB4</strain>
    </source>
</reference>
<dbReference type="EC" id="3.1.3.-" evidence="7"/>
<dbReference type="GO" id="GO:0005975">
    <property type="term" value="P:carbohydrate metabolic process"/>
    <property type="evidence" value="ECO:0007669"/>
    <property type="project" value="InterPro"/>
</dbReference>
<feature type="binding site" evidence="10">
    <location>
        <position position="92"/>
    </location>
    <ligand>
        <name>Zn(2+)</name>
        <dbReference type="ChEBI" id="CHEBI:29105"/>
    </ligand>
</feature>
<feature type="active site" description="Nucleophile" evidence="8">
    <location>
        <position position="11"/>
    </location>
</feature>
<dbReference type="NCBIfam" id="TIGR01656">
    <property type="entry name" value="Histidinol-ppas"/>
    <property type="match status" value="1"/>
</dbReference>
<comment type="cofactor">
    <cofactor evidence="10">
        <name>Mg(2+)</name>
        <dbReference type="ChEBI" id="CHEBI:18420"/>
    </cofactor>
</comment>
<keyword evidence="3 10" id="KW-0479">Metal-binding</keyword>
<keyword evidence="10" id="KW-0460">Magnesium</keyword>
<feature type="site" description="Stabilizes the phosphoryl group" evidence="9">
    <location>
        <position position="51"/>
    </location>
</feature>
<comment type="subcellular location">
    <subcellularLocation>
        <location evidence="1 7">Cytoplasm</location>
    </subcellularLocation>
</comment>
<evidence type="ECO:0000256" key="2">
    <source>
        <dbReference type="ARBA" id="ARBA00022490"/>
    </source>
</evidence>
<dbReference type="GO" id="GO:0005737">
    <property type="term" value="C:cytoplasm"/>
    <property type="evidence" value="ECO:0007669"/>
    <property type="project" value="UniProtKB-SubCell"/>
</dbReference>
<dbReference type="PANTHER" id="PTHR42891">
    <property type="entry name" value="D-GLYCERO-BETA-D-MANNO-HEPTOSE-1,7-BISPHOSPHATE 7-PHOSPHATASE"/>
    <property type="match status" value="1"/>
</dbReference>
<gene>
    <name evidence="11" type="ORF">DW352_12805</name>
</gene>
<evidence type="ECO:0000256" key="6">
    <source>
        <dbReference type="ARBA" id="ARBA00031828"/>
    </source>
</evidence>
<comment type="similarity">
    <text evidence="7">Belongs to the gmhB family.</text>
</comment>
<evidence type="ECO:0000256" key="7">
    <source>
        <dbReference type="PIRNR" id="PIRNR004682"/>
    </source>
</evidence>
<proteinExistence type="inferred from homology"/>
<dbReference type="InterPro" id="IPR023214">
    <property type="entry name" value="HAD_sf"/>
</dbReference>
<feature type="site" description="Contributes to substrate recognition" evidence="9">
    <location>
        <position position="108"/>
    </location>
</feature>
<feature type="binding site" evidence="10">
    <location>
        <position position="90"/>
    </location>
    <ligand>
        <name>Zn(2+)</name>
        <dbReference type="ChEBI" id="CHEBI:29105"/>
    </ligand>
</feature>
<evidence type="ECO:0000256" key="3">
    <source>
        <dbReference type="ARBA" id="ARBA00022723"/>
    </source>
</evidence>
<dbReference type="GO" id="GO:0046872">
    <property type="term" value="F:metal ion binding"/>
    <property type="evidence" value="ECO:0007669"/>
    <property type="project" value="UniProtKB-KW"/>
</dbReference>
<feature type="active site" description="Nucleophile" evidence="8">
    <location>
        <position position="9"/>
    </location>
</feature>
<feature type="binding site" evidence="10">
    <location>
        <position position="107"/>
    </location>
    <ligand>
        <name>Zn(2+)</name>
        <dbReference type="ChEBI" id="CHEBI:29105"/>
    </ligand>
</feature>
<evidence type="ECO:0000256" key="8">
    <source>
        <dbReference type="PIRSR" id="PIRSR004682-1"/>
    </source>
</evidence>
<evidence type="ECO:0000256" key="4">
    <source>
        <dbReference type="ARBA" id="ARBA00022801"/>
    </source>
</evidence>